<dbReference type="InterPro" id="IPR017972">
    <property type="entry name" value="Cyt_P450_CS"/>
</dbReference>
<dbReference type="GO" id="GO:0004497">
    <property type="term" value="F:monooxygenase activity"/>
    <property type="evidence" value="ECO:0007669"/>
    <property type="project" value="UniProtKB-KW"/>
</dbReference>
<dbReference type="InterPro" id="IPR001128">
    <property type="entry name" value="Cyt_P450"/>
</dbReference>
<dbReference type="Proteomes" id="UP000734854">
    <property type="component" value="Unassembled WGS sequence"/>
</dbReference>
<dbReference type="PROSITE" id="PS00086">
    <property type="entry name" value="CYTOCHROME_P450"/>
    <property type="match status" value="1"/>
</dbReference>
<evidence type="ECO:0000256" key="5">
    <source>
        <dbReference type="PIRSR" id="PIRSR602401-1"/>
    </source>
</evidence>
<feature type="binding site" description="axial binding residue" evidence="5">
    <location>
        <position position="638"/>
    </location>
    <ligand>
        <name>heme</name>
        <dbReference type="ChEBI" id="CHEBI:30413"/>
    </ligand>
    <ligandPart>
        <name>Fe</name>
        <dbReference type="ChEBI" id="CHEBI:18248"/>
    </ligandPart>
</feature>
<dbReference type="PANTHER" id="PTHR24296">
    <property type="entry name" value="CYTOCHROME P450"/>
    <property type="match status" value="1"/>
</dbReference>
<organism evidence="8 9">
    <name type="scientific">Zingiber officinale</name>
    <name type="common">Ginger</name>
    <name type="synonym">Amomum zingiber</name>
    <dbReference type="NCBI Taxonomy" id="94328"/>
    <lineage>
        <taxon>Eukaryota</taxon>
        <taxon>Viridiplantae</taxon>
        <taxon>Streptophyta</taxon>
        <taxon>Embryophyta</taxon>
        <taxon>Tracheophyta</taxon>
        <taxon>Spermatophyta</taxon>
        <taxon>Magnoliopsida</taxon>
        <taxon>Liliopsida</taxon>
        <taxon>Zingiberales</taxon>
        <taxon>Zingiberaceae</taxon>
        <taxon>Zingiber</taxon>
    </lineage>
</organism>
<dbReference type="GO" id="GO:0016705">
    <property type="term" value="F:oxidoreductase activity, acting on paired donors, with incorporation or reduction of molecular oxygen"/>
    <property type="evidence" value="ECO:0007669"/>
    <property type="project" value="InterPro"/>
</dbReference>
<evidence type="ECO:0000256" key="4">
    <source>
        <dbReference type="ARBA" id="ARBA00023004"/>
    </source>
</evidence>
<dbReference type="Pfam" id="PF00067">
    <property type="entry name" value="p450"/>
    <property type="match status" value="2"/>
</dbReference>
<keyword evidence="4 5" id="KW-0408">Iron</keyword>
<sequence length="696" mass="79473">MLAGKDTTSSALTWFFWLLSSHPKMEAKILAEIKSIHARRHSFDDDAFGFEDLREMNYLHASITESMQLYAPVPFNSLHCLADDVLPNGTTVKKGWFVSYASYSMGRMEALWGSNFDEFKLERSLEAETDTFWPESPFKYPMFQGGRICAWGRRWSKLTIMFTATLMELRFLPPQSQSILLFLFSLSILYFFFFIFRRSTPDGVPAYPPGLEPYPLLGHLPQFVKNRRRLLDWFAECIAATPSNSFVLCRPGGVRGLMTANPVHVEHILRGRFELYPKGPRVTSLLHDFLGDGIFNSDGESWRLQRKTASFEFNTKSLRSFVLRVVRDELLARLLPRLNQAAAQGVVLDLQDLLERFAFDNICKVAFNQDPACLSPDTATAAQDPFSSRFASAFNDASDITSGRFRYVVPKFWMVKKLFGVGSERRLKEAITTVHEFAVKIIRAKKKEKQTYSVSKPSSLFKADDLLSRFVANEDHSEDFLRDIVVSFMLAGKDTTSSALTWFFWLLSSHPEVEAKILAEIKSIRARRHSSDDDEFGFEDLREMNYLHASITESMRLYPPVPSNSLHCQDDDVFPDGTAVKKGWFVSYSSYSMGRMEALWGSDFDEFKPERWLEAETGSFRPESPFKYPVFHGGPRMCLGKDMAYIQMKSIAACVLERFVVTVVREKEAPPPEKMVTLTLKMKGGLPVRVVGREKC</sequence>
<dbReference type="CDD" id="cd11064">
    <property type="entry name" value="CYP86A"/>
    <property type="match status" value="1"/>
</dbReference>
<dbReference type="Gene3D" id="1.10.630.10">
    <property type="entry name" value="Cytochrome P450"/>
    <property type="match status" value="2"/>
</dbReference>
<accession>A0A8J5GF89</accession>
<keyword evidence="6" id="KW-0503">Monooxygenase</keyword>
<dbReference type="InterPro" id="IPR036396">
    <property type="entry name" value="Cyt_P450_sf"/>
</dbReference>
<evidence type="ECO:0000313" key="8">
    <source>
        <dbReference type="EMBL" id="KAG6505291.1"/>
    </source>
</evidence>
<comment type="caution">
    <text evidence="8">The sequence shown here is derived from an EMBL/GenBank/DDBJ whole genome shotgun (WGS) entry which is preliminary data.</text>
</comment>
<comment type="cofactor">
    <cofactor evidence="5">
        <name>heme</name>
        <dbReference type="ChEBI" id="CHEBI:30413"/>
    </cofactor>
</comment>
<dbReference type="EMBL" id="JACMSC010000010">
    <property type="protein sequence ID" value="KAG6505291.1"/>
    <property type="molecule type" value="Genomic_DNA"/>
</dbReference>
<keyword evidence="7" id="KW-1133">Transmembrane helix</keyword>
<evidence type="ECO:0000256" key="6">
    <source>
        <dbReference type="RuleBase" id="RU000461"/>
    </source>
</evidence>
<keyword evidence="7" id="KW-0472">Membrane</keyword>
<dbReference type="SUPFAM" id="SSF48264">
    <property type="entry name" value="Cytochrome P450"/>
    <property type="match status" value="2"/>
</dbReference>
<evidence type="ECO:0000256" key="2">
    <source>
        <dbReference type="ARBA" id="ARBA00022723"/>
    </source>
</evidence>
<comment type="similarity">
    <text evidence="1 6">Belongs to the cytochrome P450 family.</text>
</comment>
<evidence type="ECO:0008006" key="10">
    <source>
        <dbReference type="Google" id="ProtNLM"/>
    </source>
</evidence>
<dbReference type="GO" id="GO:0006629">
    <property type="term" value="P:lipid metabolic process"/>
    <property type="evidence" value="ECO:0007669"/>
    <property type="project" value="UniProtKB-ARBA"/>
</dbReference>
<evidence type="ECO:0000256" key="7">
    <source>
        <dbReference type="SAM" id="Phobius"/>
    </source>
</evidence>
<keyword evidence="9" id="KW-1185">Reference proteome</keyword>
<reference evidence="8 9" key="1">
    <citation type="submission" date="2020-08" db="EMBL/GenBank/DDBJ databases">
        <title>Plant Genome Project.</title>
        <authorList>
            <person name="Zhang R.-G."/>
        </authorList>
    </citation>
    <scope>NUCLEOTIDE SEQUENCE [LARGE SCALE GENOMIC DNA]</scope>
    <source>
        <tissue evidence="8">Rhizome</tissue>
    </source>
</reference>
<evidence type="ECO:0000256" key="1">
    <source>
        <dbReference type="ARBA" id="ARBA00010617"/>
    </source>
</evidence>
<evidence type="ECO:0000256" key="3">
    <source>
        <dbReference type="ARBA" id="ARBA00023002"/>
    </source>
</evidence>
<feature type="transmembrane region" description="Helical" evidence="7">
    <location>
        <begin position="179"/>
        <end position="196"/>
    </location>
</feature>
<name>A0A8J5GF89_ZINOF</name>
<dbReference type="InterPro" id="IPR002401">
    <property type="entry name" value="Cyt_P450_E_grp-I"/>
</dbReference>
<keyword evidence="2 5" id="KW-0479">Metal-binding</keyword>
<proteinExistence type="inferred from homology"/>
<dbReference type="PRINTS" id="PR00463">
    <property type="entry name" value="EP450I"/>
</dbReference>
<keyword evidence="5 6" id="KW-0349">Heme</keyword>
<dbReference type="AlphaFoldDB" id="A0A8J5GF89"/>
<evidence type="ECO:0000313" key="9">
    <source>
        <dbReference type="Proteomes" id="UP000734854"/>
    </source>
</evidence>
<dbReference type="GO" id="GO:0020037">
    <property type="term" value="F:heme binding"/>
    <property type="evidence" value="ECO:0007669"/>
    <property type="project" value="InterPro"/>
</dbReference>
<dbReference type="GO" id="GO:0005506">
    <property type="term" value="F:iron ion binding"/>
    <property type="evidence" value="ECO:0007669"/>
    <property type="project" value="InterPro"/>
</dbReference>
<keyword evidence="3 6" id="KW-0560">Oxidoreductase</keyword>
<gene>
    <name evidence="8" type="ORF">ZIOFF_037646</name>
</gene>
<keyword evidence="7" id="KW-0812">Transmembrane</keyword>
<protein>
    <recommendedName>
        <fullName evidence="10">Cytochrome P450</fullName>
    </recommendedName>
</protein>
<dbReference type="PRINTS" id="PR00385">
    <property type="entry name" value="P450"/>
</dbReference>